<dbReference type="PANTHER" id="PTHR33377:SF4">
    <property type="entry name" value="OS07G0285800 PROTEIN"/>
    <property type="match status" value="1"/>
</dbReference>
<dbReference type="Gramene" id="TKW30230">
    <property type="protein sequence ID" value="TKW30230"/>
    <property type="gene ID" value="SEVIR_2G022200v2"/>
</dbReference>
<dbReference type="EMBL" id="CM016553">
    <property type="protein sequence ID" value="TKW30230.1"/>
    <property type="molecule type" value="Genomic_DNA"/>
</dbReference>
<dbReference type="Gramene" id="TKW30229">
    <property type="protein sequence ID" value="TKW30229"/>
    <property type="gene ID" value="SEVIR_2G022200v2"/>
</dbReference>
<dbReference type="InterPro" id="IPR013181">
    <property type="entry name" value="DUF1719"/>
</dbReference>
<dbReference type="EMBL" id="CM016553">
    <property type="protein sequence ID" value="TKW30233.1"/>
    <property type="molecule type" value="Genomic_DNA"/>
</dbReference>
<dbReference type="EMBL" id="CM016553">
    <property type="protein sequence ID" value="TKW30226.1"/>
    <property type="molecule type" value="Genomic_DNA"/>
</dbReference>
<dbReference type="Gramene" id="TKW30232">
    <property type="protein sequence ID" value="TKW30232"/>
    <property type="gene ID" value="SEVIR_2G022200v2"/>
</dbReference>
<dbReference type="AlphaFoldDB" id="A0A4U6VKN0"/>
<protein>
    <recommendedName>
        <fullName evidence="3">Rx N-terminal domain-containing protein</fullName>
    </recommendedName>
</protein>
<dbReference type="Gramene" id="TKW30231">
    <property type="protein sequence ID" value="TKW30231"/>
    <property type="gene ID" value="SEVIR_2G022200v2"/>
</dbReference>
<dbReference type="OMA" id="PCANNTI"/>
<evidence type="ECO:0008006" key="3">
    <source>
        <dbReference type="Google" id="ProtNLM"/>
    </source>
</evidence>
<keyword evidence="2" id="KW-1185">Reference proteome</keyword>
<dbReference type="Gramene" id="TKW30234">
    <property type="protein sequence ID" value="TKW30234"/>
    <property type="gene ID" value="SEVIR_2G022200v2"/>
</dbReference>
<accession>A0A4U6VKN0</accession>
<gene>
    <name evidence="1" type="ORF">SEVIR_2G022200v2</name>
</gene>
<dbReference type="Gramene" id="TKW30227">
    <property type="protein sequence ID" value="TKW30227"/>
    <property type="gene ID" value="SEVIR_2G022200v2"/>
</dbReference>
<evidence type="ECO:0000313" key="2">
    <source>
        <dbReference type="Proteomes" id="UP000298652"/>
    </source>
</evidence>
<name>A0A4U6VKN0_SETVI</name>
<reference evidence="1 2" key="1">
    <citation type="submission" date="2019-03" db="EMBL/GenBank/DDBJ databases">
        <title>WGS assembly of Setaria viridis.</title>
        <authorList>
            <person name="Huang P."/>
            <person name="Jenkins J."/>
            <person name="Grimwood J."/>
            <person name="Barry K."/>
            <person name="Healey A."/>
            <person name="Mamidi S."/>
            <person name="Sreedasyam A."/>
            <person name="Shu S."/>
            <person name="Feldman M."/>
            <person name="Wu J."/>
            <person name="Yu Y."/>
            <person name="Chen C."/>
            <person name="Johnson J."/>
            <person name="Rokhsar D."/>
            <person name="Baxter I."/>
            <person name="Schmutz J."/>
            <person name="Brutnell T."/>
            <person name="Kellogg E."/>
        </authorList>
    </citation>
    <scope>NUCLEOTIDE SEQUENCE [LARGE SCALE GENOMIC DNA]</scope>
    <source>
        <strain evidence="2">cv. A10</strain>
    </source>
</reference>
<dbReference type="Gramene" id="TKW30228">
    <property type="protein sequence ID" value="TKW30228"/>
    <property type="gene ID" value="SEVIR_2G022200v2"/>
</dbReference>
<dbReference type="PANTHER" id="PTHR33377">
    <property type="entry name" value="OS10G0134700 PROTEIN-RELATED"/>
    <property type="match status" value="1"/>
</dbReference>
<dbReference type="EMBL" id="CM016553">
    <property type="protein sequence ID" value="TKW30227.1"/>
    <property type="molecule type" value="Genomic_DNA"/>
</dbReference>
<dbReference type="EMBL" id="CM016553">
    <property type="protein sequence ID" value="TKW30229.1"/>
    <property type="molecule type" value="Genomic_DNA"/>
</dbReference>
<sequence length="456" mass="52085">MAGMVGSAVVQETVSRITSYLFSKCDHDERTASTRHHIERLEMAHTELDLALERSARMPITDVSLLQRRKLLERAFKDCGDLLHRCIKQQTMDVIELEQPVRHSFSKWIAHVTQSSVSSYFTGFHKDNISCSDVRRNEWFAECANRFLRDVESGCSPLRCVFSNPLVRQLLEGKTLEYKMLQGSILRCLHIQSMCVEGRGVEARLEFRYEDRKTPMRSFSLMLILRLSESMDIVGTAIRCLQSFTSSMKDVAEAVMRELIQLPQQDISHSHAASCFTIKDLCSYDTHFWRPDPLCCKPDRCATSCIPSELSCKFPEQVILIRIECYVSALECSSLHNTADATARNLVADLPPLKLGVGFAPHFFDERTQGRTAVEIIGGKEELINDSLQQMDETVRSKAIKHYICQPDLAYYKMWWYPGHGVAYFMVQKSGTEIARAHKVDCGFDIRGSSKRRRSK</sequence>
<dbReference type="EMBL" id="CM016553">
    <property type="protein sequence ID" value="TKW30228.1"/>
    <property type="molecule type" value="Genomic_DNA"/>
</dbReference>
<dbReference type="EMBL" id="CM016553">
    <property type="protein sequence ID" value="TKW30234.1"/>
    <property type="molecule type" value="Genomic_DNA"/>
</dbReference>
<organism evidence="1 2">
    <name type="scientific">Setaria viridis</name>
    <name type="common">Green bristlegrass</name>
    <name type="synonym">Setaria italica subsp. viridis</name>
    <dbReference type="NCBI Taxonomy" id="4556"/>
    <lineage>
        <taxon>Eukaryota</taxon>
        <taxon>Viridiplantae</taxon>
        <taxon>Streptophyta</taxon>
        <taxon>Embryophyta</taxon>
        <taxon>Tracheophyta</taxon>
        <taxon>Spermatophyta</taxon>
        <taxon>Magnoliopsida</taxon>
        <taxon>Liliopsida</taxon>
        <taxon>Poales</taxon>
        <taxon>Poaceae</taxon>
        <taxon>PACMAD clade</taxon>
        <taxon>Panicoideae</taxon>
        <taxon>Panicodae</taxon>
        <taxon>Paniceae</taxon>
        <taxon>Cenchrinae</taxon>
        <taxon>Setaria</taxon>
    </lineage>
</organism>
<proteinExistence type="predicted"/>
<dbReference type="EMBL" id="CM016553">
    <property type="protein sequence ID" value="TKW30232.1"/>
    <property type="molecule type" value="Genomic_DNA"/>
</dbReference>
<evidence type="ECO:0000313" key="1">
    <source>
        <dbReference type="EMBL" id="TKW30230.1"/>
    </source>
</evidence>
<dbReference type="EMBL" id="CM016553">
    <property type="protein sequence ID" value="TKW30231.1"/>
    <property type="molecule type" value="Genomic_DNA"/>
</dbReference>
<dbReference type="Gramene" id="TKW30233">
    <property type="protein sequence ID" value="TKW30233"/>
    <property type="gene ID" value="SEVIR_2G022200v2"/>
</dbReference>
<dbReference type="Proteomes" id="UP000298652">
    <property type="component" value="Chromosome 2"/>
</dbReference>
<dbReference type="Pfam" id="PF08224">
    <property type="entry name" value="DUF1719"/>
    <property type="match status" value="1"/>
</dbReference>
<dbReference type="Gramene" id="TKW30226">
    <property type="protein sequence ID" value="TKW30226"/>
    <property type="gene ID" value="SEVIR_2G022200v2"/>
</dbReference>
<dbReference type="SMART" id="SM01157">
    <property type="entry name" value="DUF1719"/>
    <property type="match status" value="1"/>
</dbReference>